<reference evidence="2" key="1">
    <citation type="submission" date="2023-03" db="EMBL/GenBank/DDBJ databases">
        <title>Massive genome expansion in bonnet fungi (Mycena s.s.) driven by repeated elements and novel gene families across ecological guilds.</title>
        <authorList>
            <consortium name="Lawrence Berkeley National Laboratory"/>
            <person name="Harder C.B."/>
            <person name="Miyauchi S."/>
            <person name="Viragh M."/>
            <person name="Kuo A."/>
            <person name="Thoen E."/>
            <person name="Andreopoulos B."/>
            <person name="Lu D."/>
            <person name="Skrede I."/>
            <person name="Drula E."/>
            <person name="Henrissat B."/>
            <person name="Morin E."/>
            <person name="Kohler A."/>
            <person name="Barry K."/>
            <person name="LaButti K."/>
            <person name="Morin E."/>
            <person name="Salamov A."/>
            <person name="Lipzen A."/>
            <person name="Mereny Z."/>
            <person name="Hegedus B."/>
            <person name="Baldrian P."/>
            <person name="Stursova M."/>
            <person name="Weitz H."/>
            <person name="Taylor A."/>
            <person name="Grigoriev I.V."/>
            <person name="Nagy L.G."/>
            <person name="Martin F."/>
            <person name="Kauserud H."/>
        </authorList>
    </citation>
    <scope>NUCLEOTIDE SEQUENCE</scope>
    <source>
        <strain evidence="2">9284</strain>
    </source>
</reference>
<feature type="domain" description="Peptidase S9 prolyl oligopeptidase catalytic" evidence="1">
    <location>
        <begin position="447"/>
        <end position="655"/>
    </location>
</feature>
<dbReference type="Pfam" id="PF00326">
    <property type="entry name" value="Peptidase_S9"/>
    <property type="match status" value="1"/>
</dbReference>
<dbReference type="GO" id="GO:0006508">
    <property type="term" value="P:proteolysis"/>
    <property type="evidence" value="ECO:0007669"/>
    <property type="project" value="InterPro"/>
</dbReference>
<dbReference type="InterPro" id="IPR029058">
    <property type="entry name" value="AB_hydrolase_fold"/>
</dbReference>
<dbReference type="InterPro" id="IPR011042">
    <property type="entry name" value="6-blade_b-propeller_TolB-like"/>
</dbReference>
<dbReference type="Gene3D" id="3.40.50.1820">
    <property type="entry name" value="alpha/beta hydrolase"/>
    <property type="match status" value="1"/>
</dbReference>
<dbReference type="PANTHER" id="PTHR43056:SF5">
    <property type="entry name" value="PEPTIDASE S9 PROLYL OLIGOPEPTIDASE CATALYTIC DOMAIN-CONTAINING PROTEIN"/>
    <property type="match status" value="1"/>
</dbReference>
<evidence type="ECO:0000313" key="3">
    <source>
        <dbReference type="Proteomes" id="UP001221142"/>
    </source>
</evidence>
<keyword evidence="3" id="KW-1185">Reference proteome</keyword>
<protein>
    <submittedName>
        <fullName evidence="2">Alpha/beta-hydrolase</fullName>
    </submittedName>
</protein>
<accession>A0AAD7C7Q5</accession>
<name>A0AAD7C7Q5_9AGAR</name>
<sequence>MNAAYGTWTSPWAAESITATDKIPDLVDVVLDPITSVVYHIEKRPAEGGRNALVHSETRRDVLGGGDWDVRSSVNGYGGAPAIVHGGVAYFSHGRDGRVYKINVDDNKLPEAITPENPFHKFANFNVYPGDPGLLVGVLEDHTGAKTPAAVVNSLCILNVSTKEVLFPVTSDDASFYASPTFSPDGKRVAWVEWDLPDMPWNGTEIWVADVVPVASPESLSFVNPRHVAGHHGKISVAYPSWLSNDVLLFTCDVSGFENPWTYDCIAAEASAVFKAPVAQSFSYGSPPKVLGWSPYAPVDDAVVFIAIKDGRSVLYRVDIAAGTADLLPSPYTVIQHLRTLAGNQVVFVGTQADAPPALIRCTLSSSSTEAVFTPILSSDPHNNYLPREYISLPQPISIPLPAPEAGFVHVVFYAPTNPGYAAPDGEKPPLVIHVHGGPVGFSAQAFDRTRLFFTTRGWAWCDVNYGGSSGYGRGYMERLRGNWGVVDVEDCICAARALASAPYNLVDPKRIVVRGPSAGGFTVLSALSRYAEEAVFAAGASLYGISDLRRLERETHKFESGYLRMLVGDDPEVLVDRSPVSHADKITVPSLILQGDSDTAVPPSQAEGMVESIRKRGGVVEYKLYAGEGHGWKRRETIEDAIQTELQFYNRVLGIESY</sequence>
<dbReference type="AlphaFoldDB" id="A0AAD7C7Q5"/>
<evidence type="ECO:0000259" key="1">
    <source>
        <dbReference type="Pfam" id="PF00326"/>
    </source>
</evidence>
<dbReference type="InterPro" id="IPR050585">
    <property type="entry name" value="Xaa-Pro_dipeptidyl-ppase/CocE"/>
</dbReference>
<evidence type="ECO:0000313" key="2">
    <source>
        <dbReference type="EMBL" id="KAJ7641515.1"/>
    </source>
</evidence>
<dbReference type="PANTHER" id="PTHR43056">
    <property type="entry name" value="PEPTIDASE S9 PROLYL OLIGOPEPTIDASE"/>
    <property type="match status" value="1"/>
</dbReference>
<proteinExistence type="predicted"/>
<dbReference type="GO" id="GO:0008236">
    <property type="term" value="F:serine-type peptidase activity"/>
    <property type="evidence" value="ECO:0007669"/>
    <property type="project" value="InterPro"/>
</dbReference>
<gene>
    <name evidence="2" type="ORF">FB45DRAFT_900392</name>
</gene>
<dbReference type="Gene3D" id="2.120.10.30">
    <property type="entry name" value="TolB, C-terminal domain"/>
    <property type="match status" value="1"/>
</dbReference>
<organism evidence="2 3">
    <name type="scientific">Roridomyces roridus</name>
    <dbReference type="NCBI Taxonomy" id="1738132"/>
    <lineage>
        <taxon>Eukaryota</taxon>
        <taxon>Fungi</taxon>
        <taxon>Dikarya</taxon>
        <taxon>Basidiomycota</taxon>
        <taxon>Agaricomycotina</taxon>
        <taxon>Agaricomycetes</taxon>
        <taxon>Agaricomycetidae</taxon>
        <taxon>Agaricales</taxon>
        <taxon>Marasmiineae</taxon>
        <taxon>Mycenaceae</taxon>
        <taxon>Roridomyces</taxon>
    </lineage>
</organism>
<comment type="caution">
    <text evidence="2">The sequence shown here is derived from an EMBL/GenBank/DDBJ whole genome shotgun (WGS) entry which is preliminary data.</text>
</comment>
<dbReference type="EMBL" id="JARKIF010000004">
    <property type="protein sequence ID" value="KAJ7641515.1"/>
    <property type="molecule type" value="Genomic_DNA"/>
</dbReference>
<dbReference type="SUPFAM" id="SSF82171">
    <property type="entry name" value="DPP6 N-terminal domain-like"/>
    <property type="match status" value="1"/>
</dbReference>
<dbReference type="Proteomes" id="UP001221142">
    <property type="component" value="Unassembled WGS sequence"/>
</dbReference>
<dbReference type="SUPFAM" id="SSF53474">
    <property type="entry name" value="alpha/beta-Hydrolases"/>
    <property type="match status" value="1"/>
</dbReference>
<dbReference type="InterPro" id="IPR001375">
    <property type="entry name" value="Peptidase_S9_cat"/>
</dbReference>